<evidence type="ECO:0000256" key="1">
    <source>
        <dbReference type="SAM" id="MobiDB-lite"/>
    </source>
</evidence>
<organism evidence="3">
    <name type="scientific">Schizophyllum commune (strain H4-8 / FGSC 9210)</name>
    <name type="common">Split gill fungus</name>
    <dbReference type="NCBI Taxonomy" id="578458"/>
    <lineage>
        <taxon>Eukaryota</taxon>
        <taxon>Fungi</taxon>
        <taxon>Dikarya</taxon>
        <taxon>Basidiomycota</taxon>
        <taxon>Agaricomycotina</taxon>
        <taxon>Agaricomycetes</taxon>
        <taxon>Agaricomycetidae</taxon>
        <taxon>Agaricales</taxon>
        <taxon>Schizophyllaceae</taxon>
        <taxon>Schizophyllum</taxon>
    </lineage>
</organism>
<dbReference type="Proteomes" id="UP000007431">
    <property type="component" value="Unassembled WGS sequence"/>
</dbReference>
<dbReference type="HOGENOM" id="CLU_1897416_0_0_1"/>
<proteinExistence type="predicted"/>
<dbReference type="VEuPathDB" id="FungiDB:SCHCODRAFT_01107799"/>
<feature type="region of interest" description="Disordered" evidence="1">
    <location>
        <begin position="46"/>
        <end position="134"/>
    </location>
</feature>
<feature type="non-terminal residue" evidence="2">
    <location>
        <position position="134"/>
    </location>
</feature>
<dbReference type="GeneID" id="9589735"/>
<sequence>MSALSDSGSYEDPTAYEVRLRKYSQEIAEHTIRQWNVMRAKQEQLDADTTELEKKMARTKLSSESAQSPQRRGRSDAEDGQQGQASGKGHRAHYGESSEQSRNKSQSGQQKSESYLCFLHRRRTYRPPEQSDAS</sequence>
<keyword evidence="3" id="KW-1185">Reference proteome</keyword>
<reference evidence="2 3" key="1">
    <citation type="journal article" date="2010" name="Nat. Biotechnol.">
        <title>Genome sequence of the model mushroom Schizophyllum commune.</title>
        <authorList>
            <person name="Ohm R.A."/>
            <person name="de Jong J.F."/>
            <person name="Lugones L.G."/>
            <person name="Aerts A."/>
            <person name="Kothe E."/>
            <person name="Stajich J.E."/>
            <person name="de Vries R.P."/>
            <person name="Record E."/>
            <person name="Levasseur A."/>
            <person name="Baker S.E."/>
            <person name="Bartholomew K.A."/>
            <person name="Coutinho P.M."/>
            <person name="Erdmann S."/>
            <person name="Fowler T.J."/>
            <person name="Gathman A.C."/>
            <person name="Lombard V."/>
            <person name="Henrissat B."/>
            <person name="Knabe N."/>
            <person name="Kuees U."/>
            <person name="Lilly W.W."/>
            <person name="Lindquist E."/>
            <person name="Lucas S."/>
            <person name="Magnuson J.K."/>
            <person name="Piumi F."/>
            <person name="Raudaskoski M."/>
            <person name="Salamov A."/>
            <person name="Schmutz J."/>
            <person name="Schwarze F.W.M.R."/>
            <person name="vanKuyk P.A."/>
            <person name="Horton J.S."/>
            <person name="Grigoriev I.V."/>
            <person name="Woesten H.A.B."/>
        </authorList>
    </citation>
    <scope>NUCLEOTIDE SEQUENCE [LARGE SCALE GENOMIC DNA]</scope>
    <source>
        <strain evidence="3">H4-8 / FGSC 9210</strain>
    </source>
</reference>
<feature type="compositionally biased region" description="Polar residues" evidence="1">
    <location>
        <begin position="60"/>
        <end position="70"/>
    </location>
</feature>
<dbReference type="AlphaFoldDB" id="D8PNA9"/>
<dbReference type="RefSeq" id="XP_003038482.1">
    <property type="nucleotide sequence ID" value="XM_003038436.1"/>
</dbReference>
<name>D8PNA9_SCHCM</name>
<dbReference type="InParanoid" id="D8PNA9"/>
<protein>
    <submittedName>
        <fullName evidence="2">Uncharacterized protein</fullName>
    </submittedName>
</protein>
<accession>D8PNA9</accession>
<evidence type="ECO:0000313" key="2">
    <source>
        <dbReference type="EMBL" id="EFJ03580.1"/>
    </source>
</evidence>
<dbReference type="EMBL" id="GL377302">
    <property type="protein sequence ID" value="EFJ03580.1"/>
    <property type="molecule type" value="Genomic_DNA"/>
</dbReference>
<evidence type="ECO:0000313" key="3">
    <source>
        <dbReference type="Proteomes" id="UP000007431"/>
    </source>
</evidence>
<gene>
    <name evidence="2" type="ORF">SCHCODRAFT_103689</name>
</gene>
<feature type="compositionally biased region" description="Basic and acidic residues" evidence="1">
    <location>
        <begin position="93"/>
        <end position="102"/>
    </location>
</feature>
<dbReference type="OrthoDB" id="2907001at2759"/>
<feature type="compositionally biased region" description="Polar residues" evidence="1">
    <location>
        <begin position="103"/>
        <end position="113"/>
    </location>
</feature>
<dbReference type="KEGG" id="scm:SCHCO_01107799"/>